<dbReference type="EMBL" id="BPLR01007294">
    <property type="protein sequence ID" value="GIY15867.1"/>
    <property type="molecule type" value="Genomic_DNA"/>
</dbReference>
<feature type="chain" id="PRO_5043585087" evidence="1">
    <location>
        <begin position="20"/>
        <end position="220"/>
    </location>
</feature>
<protein>
    <submittedName>
        <fullName evidence="2">Uncharacterized protein</fullName>
    </submittedName>
</protein>
<gene>
    <name evidence="2" type="primary">AVEN_8996_1</name>
    <name evidence="2" type="ORF">CEXT_581771</name>
</gene>
<accession>A0AAV4R6P1</accession>
<organism evidence="2 3">
    <name type="scientific">Caerostris extrusa</name>
    <name type="common">Bark spider</name>
    <name type="synonym">Caerostris bankana</name>
    <dbReference type="NCBI Taxonomy" id="172846"/>
    <lineage>
        <taxon>Eukaryota</taxon>
        <taxon>Metazoa</taxon>
        <taxon>Ecdysozoa</taxon>
        <taxon>Arthropoda</taxon>
        <taxon>Chelicerata</taxon>
        <taxon>Arachnida</taxon>
        <taxon>Araneae</taxon>
        <taxon>Araneomorphae</taxon>
        <taxon>Entelegynae</taxon>
        <taxon>Araneoidea</taxon>
        <taxon>Araneidae</taxon>
        <taxon>Caerostris</taxon>
    </lineage>
</organism>
<reference evidence="2 3" key="1">
    <citation type="submission" date="2021-06" db="EMBL/GenBank/DDBJ databases">
        <title>Caerostris extrusa draft genome.</title>
        <authorList>
            <person name="Kono N."/>
            <person name="Arakawa K."/>
        </authorList>
    </citation>
    <scope>NUCLEOTIDE SEQUENCE [LARGE SCALE GENOMIC DNA]</scope>
</reference>
<comment type="caution">
    <text evidence="2">The sequence shown here is derived from an EMBL/GenBank/DDBJ whole genome shotgun (WGS) entry which is preliminary data.</text>
</comment>
<keyword evidence="1" id="KW-0732">Signal</keyword>
<evidence type="ECO:0000313" key="2">
    <source>
        <dbReference type="EMBL" id="GIY15867.1"/>
    </source>
</evidence>
<sequence length="220" mass="24836">MKLFLILIYVFVQISYTVTQVTAPPAAAAATGSIPILIKDDGVKALHKEDVAMIFLTNTDVNDPIQLSASSKKCCFKVEKDEEDCESMKLVGGDMGKLVPTDIRNLTLIYANLYLHDRVGSCEIEIKSMKGGSQESRDQIRHFAHSLWHCPDSQAHGKHSAVQLRRCRIKRVYNVVAHIIFGIRCLYLESRLQEQFAAMVPVNQPFNQDRSNFIELRTLQ</sequence>
<feature type="signal peptide" evidence="1">
    <location>
        <begin position="1"/>
        <end position="19"/>
    </location>
</feature>
<proteinExistence type="predicted"/>
<evidence type="ECO:0000313" key="3">
    <source>
        <dbReference type="Proteomes" id="UP001054945"/>
    </source>
</evidence>
<keyword evidence="3" id="KW-1185">Reference proteome</keyword>
<evidence type="ECO:0000256" key="1">
    <source>
        <dbReference type="SAM" id="SignalP"/>
    </source>
</evidence>
<dbReference type="Proteomes" id="UP001054945">
    <property type="component" value="Unassembled WGS sequence"/>
</dbReference>
<dbReference type="AlphaFoldDB" id="A0AAV4R6P1"/>
<name>A0AAV4R6P1_CAEEX</name>